<reference evidence="1 2" key="1">
    <citation type="submission" date="2015-12" db="EMBL/GenBank/DDBJ databases">
        <title>Draft genome sequence of Moniliophthora roreri, the causal agent of frosty pod rot of cacao.</title>
        <authorList>
            <person name="Aime M.C."/>
            <person name="Diaz-Valderrama J.R."/>
            <person name="Kijpornyongpan T."/>
            <person name="Phillips-Mora W."/>
        </authorList>
    </citation>
    <scope>NUCLEOTIDE SEQUENCE [LARGE SCALE GENOMIC DNA]</scope>
    <source>
        <strain evidence="1 2">MCA 2952</strain>
    </source>
</reference>
<proteinExistence type="predicted"/>
<gene>
    <name evidence="1" type="ORF">WG66_10749</name>
</gene>
<evidence type="ECO:0000313" key="2">
    <source>
        <dbReference type="Proteomes" id="UP000054988"/>
    </source>
</evidence>
<dbReference type="EMBL" id="LATX01001892">
    <property type="protein sequence ID" value="KTB36538.1"/>
    <property type="molecule type" value="Genomic_DNA"/>
</dbReference>
<comment type="caution">
    <text evidence="1">The sequence shown here is derived from an EMBL/GenBank/DDBJ whole genome shotgun (WGS) entry which is preliminary data.</text>
</comment>
<sequence length="13" mass="1526">MVHLRSLAHIHVL</sequence>
<accession>A0A0W0FJM4</accession>
<evidence type="ECO:0000313" key="1">
    <source>
        <dbReference type="EMBL" id="KTB36538.1"/>
    </source>
</evidence>
<organism evidence="1 2">
    <name type="scientific">Moniliophthora roreri</name>
    <name type="common">Frosty pod rot fungus</name>
    <name type="synonym">Monilia roreri</name>
    <dbReference type="NCBI Taxonomy" id="221103"/>
    <lineage>
        <taxon>Eukaryota</taxon>
        <taxon>Fungi</taxon>
        <taxon>Dikarya</taxon>
        <taxon>Basidiomycota</taxon>
        <taxon>Agaricomycotina</taxon>
        <taxon>Agaricomycetes</taxon>
        <taxon>Agaricomycetidae</taxon>
        <taxon>Agaricales</taxon>
        <taxon>Marasmiineae</taxon>
        <taxon>Marasmiaceae</taxon>
        <taxon>Moniliophthora</taxon>
    </lineage>
</organism>
<name>A0A0W0FJM4_MONRR</name>
<protein>
    <submittedName>
        <fullName evidence="1">Uncharacterized protein</fullName>
    </submittedName>
</protein>
<dbReference type="Proteomes" id="UP000054988">
    <property type="component" value="Unassembled WGS sequence"/>
</dbReference>